<dbReference type="AlphaFoldDB" id="A0AAV6UU83"/>
<comment type="caution">
    <text evidence="2">The sequence shown here is derived from an EMBL/GenBank/DDBJ whole genome shotgun (WGS) entry which is preliminary data.</text>
</comment>
<evidence type="ECO:0000313" key="3">
    <source>
        <dbReference type="Proteomes" id="UP000827092"/>
    </source>
</evidence>
<protein>
    <submittedName>
        <fullName evidence="2">Uncharacterized protein</fullName>
    </submittedName>
</protein>
<sequence>MFFVLKLFQSSTSSPRMAMTITPPATKHRQLADKKKTPPNIPNKDHYPFQSASPFGPTICLFQIAKGFGKGPAHDLLCVNVTVKRNNVRICHDVG</sequence>
<reference evidence="2 3" key="1">
    <citation type="journal article" date="2022" name="Nat. Ecol. Evol.">
        <title>A masculinizing supergene underlies an exaggerated male reproductive morph in a spider.</title>
        <authorList>
            <person name="Hendrickx F."/>
            <person name="De Corte Z."/>
            <person name="Sonet G."/>
            <person name="Van Belleghem S.M."/>
            <person name="Kostlbacher S."/>
            <person name="Vangestel C."/>
        </authorList>
    </citation>
    <scope>NUCLEOTIDE SEQUENCE [LARGE SCALE GENOMIC DNA]</scope>
    <source>
        <strain evidence="2">W744_W776</strain>
    </source>
</reference>
<dbReference type="Proteomes" id="UP000827092">
    <property type="component" value="Unassembled WGS sequence"/>
</dbReference>
<keyword evidence="3" id="KW-1185">Reference proteome</keyword>
<feature type="region of interest" description="Disordered" evidence="1">
    <location>
        <begin position="25"/>
        <end position="49"/>
    </location>
</feature>
<name>A0AAV6UU83_9ARAC</name>
<evidence type="ECO:0000256" key="1">
    <source>
        <dbReference type="SAM" id="MobiDB-lite"/>
    </source>
</evidence>
<dbReference type="EMBL" id="JAFNEN010000257">
    <property type="protein sequence ID" value="KAG8187887.1"/>
    <property type="molecule type" value="Genomic_DNA"/>
</dbReference>
<gene>
    <name evidence="2" type="ORF">JTE90_002431</name>
</gene>
<evidence type="ECO:0000313" key="2">
    <source>
        <dbReference type="EMBL" id="KAG8187887.1"/>
    </source>
</evidence>
<organism evidence="2 3">
    <name type="scientific">Oedothorax gibbosus</name>
    <dbReference type="NCBI Taxonomy" id="931172"/>
    <lineage>
        <taxon>Eukaryota</taxon>
        <taxon>Metazoa</taxon>
        <taxon>Ecdysozoa</taxon>
        <taxon>Arthropoda</taxon>
        <taxon>Chelicerata</taxon>
        <taxon>Arachnida</taxon>
        <taxon>Araneae</taxon>
        <taxon>Araneomorphae</taxon>
        <taxon>Entelegynae</taxon>
        <taxon>Araneoidea</taxon>
        <taxon>Linyphiidae</taxon>
        <taxon>Erigoninae</taxon>
        <taxon>Oedothorax</taxon>
    </lineage>
</organism>
<proteinExistence type="predicted"/>
<accession>A0AAV6UU83</accession>